<dbReference type="RefSeq" id="WP_206708220.1">
    <property type="nucleotide sequence ID" value="NZ_CP059066.1"/>
</dbReference>
<accession>A0A8A0RK16</accession>
<dbReference type="GO" id="GO:0051607">
    <property type="term" value="P:defense response to virus"/>
    <property type="evidence" value="ECO:0007669"/>
    <property type="project" value="UniProtKB-KW"/>
</dbReference>
<dbReference type="KEGG" id="kme:H0A61_00299"/>
<dbReference type="Pfam" id="PF03787">
    <property type="entry name" value="RAMPs"/>
    <property type="match status" value="1"/>
</dbReference>
<keyword evidence="4" id="KW-1185">Reference proteome</keyword>
<evidence type="ECO:0000259" key="2">
    <source>
        <dbReference type="Pfam" id="PF03787"/>
    </source>
</evidence>
<feature type="domain" description="CRISPR type III-associated protein" evidence="2">
    <location>
        <begin position="129"/>
        <end position="358"/>
    </location>
</feature>
<evidence type="ECO:0000313" key="3">
    <source>
        <dbReference type="EMBL" id="QSQ07980.1"/>
    </source>
</evidence>
<dbReference type="EMBL" id="CP059066">
    <property type="protein sequence ID" value="QSQ07980.1"/>
    <property type="molecule type" value="Genomic_DNA"/>
</dbReference>
<evidence type="ECO:0000256" key="1">
    <source>
        <dbReference type="ARBA" id="ARBA00023118"/>
    </source>
</evidence>
<dbReference type="AlphaFoldDB" id="A0A8A0RK16"/>
<dbReference type="InterPro" id="IPR005537">
    <property type="entry name" value="RAMP_III_fam"/>
</dbReference>
<evidence type="ECO:0000313" key="4">
    <source>
        <dbReference type="Proteomes" id="UP000662904"/>
    </source>
</evidence>
<name>A0A8A0RK16_9FIRM</name>
<protein>
    <recommendedName>
        <fullName evidence="2">CRISPR type III-associated protein domain-containing protein</fullName>
    </recommendedName>
</protein>
<sequence length="375" mass="43604">MYYEVIREDLKGDNDAFHFLKNAMKYALNEEKIEDKAEIPKLFPFIADSYINTKMKVKEIPLTWFKDQHKRNWEINNTNGDLQRICNIFDDVDKFKNYTKTLIPGSFGIWCKFKLLLPYFSRDDDDFYIIDNPVLKDKVWKAPMVRGSTWKGALLNAASLKLKELIEDENKPVEKILGLYVKISRIFGTGSNEFREVENSIEKALKDEKKSSHFIKSLMKYALSELGCSLYIERNGESLTAQIWKHIKEEVSFPKECFRTRRGRAVFYPTFFDTLSLEVINPHNRKTKAGTQPIYFEVVPKDTEGIFQLVYIPYDSVMMARKEVKQQMKDDCKLLKELTRAVLEQNGIGAKTKLGWGTAQITQGIESFSNMGEIK</sequence>
<dbReference type="Proteomes" id="UP000662904">
    <property type="component" value="Chromosome"/>
</dbReference>
<keyword evidence="1" id="KW-0051">Antiviral defense</keyword>
<gene>
    <name evidence="3" type="ORF">H0A61_00299</name>
</gene>
<organism evidence="3 4">
    <name type="scientific">Koleobacter methoxysyntrophicus</name>
    <dbReference type="NCBI Taxonomy" id="2751313"/>
    <lineage>
        <taxon>Bacteria</taxon>
        <taxon>Bacillati</taxon>
        <taxon>Bacillota</taxon>
        <taxon>Clostridia</taxon>
        <taxon>Koleobacterales</taxon>
        <taxon>Koleobacteraceae</taxon>
        <taxon>Koleobacter</taxon>
    </lineage>
</organism>
<reference evidence="3" key="1">
    <citation type="submission" date="2020-07" db="EMBL/GenBank/DDBJ databases">
        <title>Koleobacter methoxysyntrophicus gen. nov., sp. nov., a novel anaerobic bacterium isolated from deep subsurface oil field and proposal of Koleobacterales ord. nov. in the phylum Firmicutes.</title>
        <authorList>
            <person name="Sakamoto S."/>
            <person name="Tamaki H."/>
        </authorList>
    </citation>
    <scope>NUCLEOTIDE SEQUENCE</scope>
    <source>
        <strain evidence="3">NRmbB1</strain>
    </source>
</reference>
<proteinExistence type="predicted"/>